<protein>
    <recommendedName>
        <fullName evidence="1">F-box associated beta-propeller type 1 domain-containing protein</fullName>
    </recommendedName>
</protein>
<dbReference type="Proteomes" id="UP001157006">
    <property type="component" value="Chromosome 1L"/>
</dbReference>
<name>A0AAV0YT98_VICFA</name>
<evidence type="ECO:0000313" key="2">
    <source>
        <dbReference type="EMBL" id="CAI8589206.1"/>
    </source>
</evidence>
<evidence type="ECO:0000313" key="3">
    <source>
        <dbReference type="Proteomes" id="UP001157006"/>
    </source>
</evidence>
<proteinExistence type="predicted"/>
<accession>A0AAV0YT98</accession>
<gene>
    <name evidence="2" type="ORF">VFH_I383080</name>
</gene>
<dbReference type="InterPro" id="IPR006527">
    <property type="entry name" value="F-box-assoc_dom_typ1"/>
</dbReference>
<organism evidence="2 3">
    <name type="scientific">Vicia faba</name>
    <name type="common">Broad bean</name>
    <name type="synonym">Faba vulgaris</name>
    <dbReference type="NCBI Taxonomy" id="3906"/>
    <lineage>
        <taxon>Eukaryota</taxon>
        <taxon>Viridiplantae</taxon>
        <taxon>Streptophyta</taxon>
        <taxon>Embryophyta</taxon>
        <taxon>Tracheophyta</taxon>
        <taxon>Spermatophyta</taxon>
        <taxon>Magnoliopsida</taxon>
        <taxon>eudicotyledons</taxon>
        <taxon>Gunneridae</taxon>
        <taxon>Pentapetalae</taxon>
        <taxon>rosids</taxon>
        <taxon>fabids</taxon>
        <taxon>Fabales</taxon>
        <taxon>Fabaceae</taxon>
        <taxon>Papilionoideae</taxon>
        <taxon>50 kb inversion clade</taxon>
        <taxon>NPAAA clade</taxon>
        <taxon>Hologalegina</taxon>
        <taxon>IRL clade</taxon>
        <taxon>Fabeae</taxon>
        <taxon>Vicia</taxon>
    </lineage>
</organism>
<keyword evidence="3" id="KW-1185">Reference proteome</keyword>
<sequence>MEKKLIVLAREMEKLRVEIANTVKSARASAVAITVVENLSIKLGIKNQVNIHTLDTDYWRRIQDFPCSHLICTPGIFVDDTLNWFAYDPYLPKLIVSLDLEKESYQKLSLPFSGIHLEIPMTLGILRGCLSILSNRFENSKFSNVWIMKEYGNEKSWIKLLSVPLIKECGLYDGYSKILYISENDQLLVEFYKMENRGLVVYDSINNIFTILKMQSNIHGLKVRSHFYVREFGITFLGDLV</sequence>
<dbReference type="AlphaFoldDB" id="A0AAV0YT98"/>
<dbReference type="EMBL" id="OX451736">
    <property type="protein sequence ID" value="CAI8589206.1"/>
    <property type="molecule type" value="Genomic_DNA"/>
</dbReference>
<evidence type="ECO:0000259" key="1">
    <source>
        <dbReference type="Pfam" id="PF07734"/>
    </source>
</evidence>
<feature type="domain" description="F-box associated beta-propeller type 1" evidence="1">
    <location>
        <begin position="47"/>
        <end position="216"/>
    </location>
</feature>
<dbReference type="InterPro" id="IPR017451">
    <property type="entry name" value="F-box-assoc_interact_dom"/>
</dbReference>
<reference evidence="2 3" key="1">
    <citation type="submission" date="2023-01" db="EMBL/GenBank/DDBJ databases">
        <authorList>
            <person name="Kreplak J."/>
        </authorList>
    </citation>
    <scope>NUCLEOTIDE SEQUENCE [LARGE SCALE GENOMIC DNA]</scope>
</reference>
<dbReference type="NCBIfam" id="TIGR01640">
    <property type="entry name" value="F_box_assoc_1"/>
    <property type="match status" value="1"/>
</dbReference>
<dbReference type="Pfam" id="PF07734">
    <property type="entry name" value="FBA_1"/>
    <property type="match status" value="1"/>
</dbReference>